<dbReference type="KEGG" id="bav:BAV1775"/>
<reference evidence="9 10" key="1">
    <citation type="journal article" date="2006" name="J. Bacteriol.">
        <title>Comparison of the genome sequence of the poultry pathogen Bordetella avium with those of B. bronchiseptica, B. pertussis, and B. parapertussis reveals extensive diversity in surface structures associated with host interaction.</title>
        <authorList>
            <person name="Sebaihia M."/>
            <person name="Preston A."/>
            <person name="Maskell D.J."/>
            <person name="Kuzmiak H."/>
            <person name="Connell T.D."/>
            <person name="King N.D."/>
            <person name="Orndorff P.E."/>
            <person name="Miyamoto D.M."/>
            <person name="Thomson N.R."/>
            <person name="Harris D."/>
            <person name="Goble A."/>
            <person name="Lord A."/>
            <person name="Murphy L."/>
            <person name="Quail M.A."/>
            <person name="Rutter S."/>
            <person name="Squares R."/>
            <person name="Squares S."/>
            <person name="Woodward J."/>
            <person name="Parkhill J."/>
            <person name="Temple L.M."/>
        </authorList>
    </citation>
    <scope>NUCLEOTIDE SEQUENCE [LARGE SCALE GENOMIC DNA]</scope>
    <source>
        <strain evidence="9 10">197N</strain>
    </source>
</reference>
<sequence length="259" mass="27770">MLSLLQFGLIPPDAVMMKRNSLVLAAALLVSASASASIQLGSTRVILNESSRNAVVGAKNVGTDPVVVQAWIDADGEKMETPFFITPPLGRFDGGVERNLSITRVADGLPKDRESQYWINVLEIPQQGAANTNSLTLATRTRIKLFYRPTAIKDLPRGKDMLAWSWSQEGKACNLHIANSSAYTVNFSRIHVPTEKEGYGLGVIAQPLTTTRVPLSKCPASSAFKVGAQVVNDFGAVDDWSGITVEQGGSMKATPASKP</sequence>
<dbReference type="Pfam" id="PF00345">
    <property type="entry name" value="PapD_N"/>
    <property type="match status" value="1"/>
</dbReference>
<protein>
    <submittedName>
        <fullName evidence="9">Fimbrial chaperone</fullName>
    </submittedName>
</protein>
<dbReference type="PANTHER" id="PTHR30251">
    <property type="entry name" value="PILUS ASSEMBLY CHAPERONE"/>
    <property type="match status" value="1"/>
</dbReference>
<dbReference type="InterPro" id="IPR008962">
    <property type="entry name" value="PapD-like_sf"/>
</dbReference>
<feature type="signal peptide" evidence="6">
    <location>
        <begin position="1"/>
        <end position="36"/>
    </location>
</feature>
<gene>
    <name evidence="9" type="primary">lpfB</name>
    <name evidence="9" type="ordered locus">BAV1775</name>
</gene>
<dbReference type="SUPFAM" id="SSF49584">
    <property type="entry name" value="Periplasmic chaperone C-domain"/>
    <property type="match status" value="1"/>
</dbReference>
<evidence type="ECO:0000259" key="8">
    <source>
        <dbReference type="Pfam" id="PF02753"/>
    </source>
</evidence>
<dbReference type="InterPro" id="IPR050643">
    <property type="entry name" value="Periplasmic_pilus_chap"/>
</dbReference>
<dbReference type="GO" id="GO:0030288">
    <property type="term" value="C:outer membrane-bounded periplasmic space"/>
    <property type="evidence" value="ECO:0007669"/>
    <property type="project" value="InterPro"/>
</dbReference>
<evidence type="ECO:0000313" key="10">
    <source>
        <dbReference type="Proteomes" id="UP000001977"/>
    </source>
</evidence>
<dbReference type="STRING" id="360910.BAV1775"/>
<dbReference type="InterPro" id="IPR016148">
    <property type="entry name" value="Pili_assmbl_chaperone_C"/>
</dbReference>
<dbReference type="InterPro" id="IPR016147">
    <property type="entry name" value="Pili_assmbl_chaperone_N"/>
</dbReference>
<evidence type="ECO:0000259" key="7">
    <source>
        <dbReference type="Pfam" id="PF00345"/>
    </source>
</evidence>
<dbReference type="PRINTS" id="PR00969">
    <property type="entry name" value="CHAPERONPILI"/>
</dbReference>
<evidence type="ECO:0000256" key="6">
    <source>
        <dbReference type="SAM" id="SignalP"/>
    </source>
</evidence>
<keyword evidence="3 6" id="KW-0732">Signal</keyword>
<dbReference type="InterPro" id="IPR001829">
    <property type="entry name" value="Pili_assmbl_chaperone_bac"/>
</dbReference>
<evidence type="ECO:0000313" key="9">
    <source>
        <dbReference type="EMBL" id="CAJ49383.1"/>
    </source>
</evidence>
<evidence type="ECO:0000256" key="3">
    <source>
        <dbReference type="ARBA" id="ARBA00022729"/>
    </source>
</evidence>
<comment type="similarity">
    <text evidence="2">Belongs to the periplasmic pilus chaperone family.</text>
</comment>
<evidence type="ECO:0000256" key="4">
    <source>
        <dbReference type="ARBA" id="ARBA00022764"/>
    </source>
</evidence>
<feature type="chain" id="PRO_5004211878" evidence="6">
    <location>
        <begin position="37"/>
        <end position="259"/>
    </location>
</feature>
<dbReference type="PANTHER" id="PTHR30251:SF2">
    <property type="entry name" value="FIMBRIAL CHAPERONE YADV-RELATED"/>
    <property type="match status" value="1"/>
</dbReference>
<accession>Q2L0Z6</accession>
<dbReference type="Proteomes" id="UP000001977">
    <property type="component" value="Chromosome"/>
</dbReference>
<dbReference type="InterPro" id="IPR036316">
    <property type="entry name" value="Pili_assmbl_chap_C_dom_sf"/>
</dbReference>
<keyword evidence="5" id="KW-0143">Chaperone</keyword>
<proteinExistence type="inferred from homology"/>
<keyword evidence="4" id="KW-0574">Periplasm</keyword>
<dbReference type="eggNOG" id="COG3121">
    <property type="taxonomic scope" value="Bacteria"/>
</dbReference>
<dbReference type="SUPFAM" id="SSF49354">
    <property type="entry name" value="PapD-like"/>
    <property type="match status" value="1"/>
</dbReference>
<dbReference type="HOGENOM" id="CLU_070768_0_2_4"/>
<dbReference type="GO" id="GO:0071555">
    <property type="term" value="P:cell wall organization"/>
    <property type="evidence" value="ECO:0007669"/>
    <property type="project" value="InterPro"/>
</dbReference>
<comment type="subcellular location">
    <subcellularLocation>
        <location evidence="1">Periplasm</location>
    </subcellularLocation>
</comment>
<name>Q2L0Z6_BORA1</name>
<dbReference type="AlphaFoldDB" id="Q2L0Z6"/>
<feature type="domain" description="Pili assembly chaperone N-terminal" evidence="7">
    <location>
        <begin position="37"/>
        <end position="152"/>
    </location>
</feature>
<feature type="domain" description="Pili assembly chaperone C-terminal" evidence="8">
    <location>
        <begin position="178"/>
        <end position="238"/>
    </location>
</feature>
<evidence type="ECO:0000256" key="5">
    <source>
        <dbReference type="ARBA" id="ARBA00023186"/>
    </source>
</evidence>
<dbReference type="Gene3D" id="2.60.40.10">
    <property type="entry name" value="Immunoglobulins"/>
    <property type="match status" value="2"/>
</dbReference>
<evidence type="ECO:0000256" key="1">
    <source>
        <dbReference type="ARBA" id="ARBA00004418"/>
    </source>
</evidence>
<keyword evidence="10" id="KW-1185">Reference proteome</keyword>
<evidence type="ECO:0000256" key="2">
    <source>
        <dbReference type="ARBA" id="ARBA00007399"/>
    </source>
</evidence>
<dbReference type="InterPro" id="IPR013783">
    <property type="entry name" value="Ig-like_fold"/>
</dbReference>
<dbReference type="EMBL" id="AM167904">
    <property type="protein sequence ID" value="CAJ49383.1"/>
    <property type="molecule type" value="Genomic_DNA"/>
</dbReference>
<organism evidence="9 10">
    <name type="scientific">Bordetella avium (strain 197N)</name>
    <dbReference type="NCBI Taxonomy" id="360910"/>
    <lineage>
        <taxon>Bacteria</taxon>
        <taxon>Pseudomonadati</taxon>
        <taxon>Pseudomonadota</taxon>
        <taxon>Betaproteobacteria</taxon>
        <taxon>Burkholderiales</taxon>
        <taxon>Alcaligenaceae</taxon>
        <taxon>Bordetella</taxon>
    </lineage>
</organism>
<dbReference type="Pfam" id="PF02753">
    <property type="entry name" value="PapD_C"/>
    <property type="match status" value="1"/>
</dbReference>